<dbReference type="Pfam" id="PF01485">
    <property type="entry name" value="IBR"/>
    <property type="match status" value="1"/>
</dbReference>
<dbReference type="AlphaFoldDB" id="A0A9Q0MKE2"/>
<evidence type="ECO:0000256" key="4">
    <source>
        <dbReference type="ARBA" id="ARBA00022771"/>
    </source>
</evidence>
<dbReference type="PANTHER" id="PTHR16004:SF2">
    <property type="entry name" value="E3 UBIQUITIN-PROTEIN LIGASE LUBEL"/>
    <property type="match status" value="1"/>
</dbReference>
<keyword evidence="5" id="KW-0833">Ubl conjugation pathway</keyword>
<dbReference type="PROSITE" id="PS50089">
    <property type="entry name" value="ZF_RING_2"/>
    <property type="match status" value="1"/>
</dbReference>
<evidence type="ECO:0000313" key="10">
    <source>
        <dbReference type="EMBL" id="KAJ6632971.1"/>
    </source>
</evidence>
<dbReference type="GO" id="GO:0097039">
    <property type="term" value="P:protein linear polyubiquitination"/>
    <property type="evidence" value="ECO:0007669"/>
    <property type="project" value="TreeGrafter"/>
</dbReference>
<dbReference type="InterPro" id="IPR001841">
    <property type="entry name" value="Znf_RING"/>
</dbReference>
<dbReference type="Pfam" id="PF18091">
    <property type="entry name" value="E3_UbLigase_RBR"/>
    <property type="match status" value="1"/>
</dbReference>
<dbReference type="SUPFAM" id="SSF57850">
    <property type="entry name" value="RING/U-box"/>
    <property type="match status" value="3"/>
</dbReference>
<feature type="domain" description="RING-type" evidence="8">
    <location>
        <begin position="55"/>
        <end position="103"/>
    </location>
</feature>
<name>A0A9Q0MKE2_9DIPT</name>
<sequence>MNCAFCTFLNASSAKICEICFKSLHSEKVMDENSGTDEDSLDATNDGTEFYERECELCYGKIGSNYFAMFSCTHIFCNDCAVNYFTHQITHRPIINCVCPICNLPDLSSSNDDHGEYFSLLLASLRPILDGNIMNVFDKKLTEMALISDPNFIWCIGCTSGFVNQPTEGFIDVKCPNCSILFCSKCKKKWERQHLDLSCDEFANWKRDNNPDLSTYTITNILKQNSIECPKCKFKYMLTRGGCIHFTCSQCKHEFCFGCSKPYLKKCKATAYCENLGLHAHHDRNCLVYLRSHTVDELKKLLQDNNVEFIESRQHKNGNVNCPMELQIVTGRDTVCGHPTKDGEAGLCTIHYHEYLAATIRQAKLETSSILKVQSFCELLRYKGIPVPLKSKDQSDIEYRNVCAQVGCKECVRYSR</sequence>
<keyword evidence="6" id="KW-0862">Zinc</keyword>
<dbReference type="GO" id="GO:0008270">
    <property type="term" value="F:zinc ion binding"/>
    <property type="evidence" value="ECO:0007669"/>
    <property type="project" value="UniProtKB-KW"/>
</dbReference>
<accession>A0A9Q0MKE2</accession>
<keyword evidence="3" id="KW-0677">Repeat</keyword>
<comment type="caution">
    <text evidence="10">The sequence shown here is derived from an EMBL/GenBank/DDBJ whole genome shotgun (WGS) entry which is preliminary data.</text>
</comment>
<dbReference type="GO" id="GO:0036435">
    <property type="term" value="F:K48-linked polyubiquitin modification-dependent protein binding"/>
    <property type="evidence" value="ECO:0007669"/>
    <property type="project" value="TreeGrafter"/>
</dbReference>
<gene>
    <name evidence="10" type="primary">LUBEL_0</name>
    <name evidence="10" type="ORF">Bhyg_16032</name>
</gene>
<organism evidence="10 11">
    <name type="scientific">Pseudolycoriella hygida</name>
    <dbReference type="NCBI Taxonomy" id="35572"/>
    <lineage>
        <taxon>Eukaryota</taxon>
        <taxon>Metazoa</taxon>
        <taxon>Ecdysozoa</taxon>
        <taxon>Arthropoda</taxon>
        <taxon>Hexapoda</taxon>
        <taxon>Insecta</taxon>
        <taxon>Pterygota</taxon>
        <taxon>Neoptera</taxon>
        <taxon>Endopterygota</taxon>
        <taxon>Diptera</taxon>
        <taxon>Nematocera</taxon>
        <taxon>Sciaroidea</taxon>
        <taxon>Sciaridae</taxon>
        <taxon>Pseudolycoriella</taxon>
    </lineage>
</organism>
<dbReference type="Proteomes" id="UP001151699">
    <property type="component" value="Unassembled WGS sequence"/>
</dbReference>
<dbReference type="SMART" id="SM00647">
    <property type="entry name" value="IBR"/>
    <property type="match status" value="2"/>
</dbReference>
<dbReference type="Pfam" id="PF22191">
    <property type="entry name" value="IBR_1"/>
    <property type="match status" value="1"/>
</dbReference>
<keyword evidence="11" id="KW-1185">Reference proteome</keyword>
<dbReference type="PROSITE" id="PS51873">
    <property type="entry name" value="TRIAD"/>
    <property type="match status" value="1"/>
</dbReference>
<reference evidence="10" key="1">
    <citation type="submission" date="2022-07" db="EMBL/GenBank/DDBJ databases">
        <authorList>
            <person name="Trinca V."/>
            <person name="Uliana J.V.C."/>
            <person name="Torres T.T."/>
            <person name="Ward R.J."/>
            <person name="Monesi N."/>
        </authorList>
    </citation>
    <scope>NUCLEOTIDE SEQUENCE</scope>
    <source>
        <strain evidence="10">HSMRA1968</strain>
        <tissue evidence="10">Whole embryos</tissue>
    </source>
</reference>
<dbReference type="PROSITE" id="PS00518">
    <property type="entry name" value="ZF_RING_1"/>
    <property type="match status" value="1"/>
</dbReference>
<evidence type="ECO:0000259" key="9">
    <source>
        <dbReference type="PROSITE" id="PS51873"/>
    </source>
</evidence>
<dbReference type="InterPro" id="IPR013083">
    <property type="entry name" value="Znf_RING/FYVE/PHD"/>
</dbReference>
<evidence type="ECO:0000256" key="1">
    <source>
        <dbReference type="ARBA" id="ARBA00022679"/>
    </source>
</evidence>
<dbReference type="GO" id="GO:1990450">
    <property type="term" value="F:linear polyubiquitin binding"/>
    <property type="evidence" value="ECO:0007669"/>
    <property type="project" value="TreeGrafter"/>
</dbReference>
<evidence type="ECO:0000259" key="8">
    <source>
        <dbReference type="PROSITE" id="PS50089"/>
    </source>
</evidence>
<dbReference type="InterPro" id="IPR041031">
    <property type="entry name" value="RNF31_C"/>
</dbReference>
<evidence type="ECO:0000256" key="3">
    <source>
        <dbReference type="ARBA" id="ARBA00022737"/>
    </source>
</evidence>
<dbReference type="GO" id="GO:0070530">
    <property type="term" value="F:K63-linked polyubiquitin modification-dependent protein binding"/>
    <property type="evidence" value="ECO:0007669"/>
    <property type="project" value="TreeGrafter"/>
</dbReference>
<dbReference type="InterPro" id="IPR017907">
    <property type="entry name" value="Znf_RING_CS"/>
</dbReference>
<dbReference type="Gene3D" id="1.20.120.1750">
    <property type="match status" value="1"/>
</dbReference>
<evidence type="ECO:0000256" key="7">
    <source>
        <dbReference type="PROSITE-ProRule" id="PRU00175"/>
    </source>
</evidence>
<keyword evidence="1" id="KW-0808">Transferase</keyword>
<keyword evidence="4 7" id="KW-0863">Zinc-finger</keyword>
<evidence type="ECO:0000256" key="6">
    <source>
        <dbReference type="ARBA" id="ARBA00022833"/>
    </source>
</evidence>
<evidence type="ECO:0000256" key="2">
    <source>
        <dbReference type="ARBA" id="ARBA00022723"/>
    </source>
</evidence>
<feature type="domain" description="RING-type" evidence="9">
    <location>
        <begin position="51"/>
        <end position="285"/>
    </location>
</feature>
<dbReference type="InterPro" id="IPR044066">
    <property type="entry name" value="TRIAD_supradom"/>
</dbReference>
<dbReference type="OrthoDB" id="9978677at2759"/>
<dbReference type="InterPro" id="IPR002867">
    <property type="entry name" value="IBR_dom"/>
</dbReference>
<evidence type="ECO:0000256" key="5">
    <source>
        <dbReference type="ARBA" id="ARBA00022786"/>
    </source>
</evidence>
<keyword evidence="2" id="KW-0479">Metal-binding</keyword>
<dbReference type="GO" id="GO:0071797">
    <property type="term" value="C:LUBAC complex"/>
    <property type="evidence" value="ECO:0007669"/>
    <property type="project" value="InterPro"/>
</dbReference>
<protein>
    <submittedName>
        <fullName evidence="10">E3 ubiquitin-protein ligase lubel</fullName>
    </submittedName>
</protein>
<proteinExistence type="predicted"/>
<dbReference type="GO" id="GO:0061630">
    <property type="term" value="F:ubiquitin protein ligase activity"/>
    <property type="evidence" value="ECO:0007669"/>
    <property type="project" value="TreeGrafter"/>
</dbReference>
<dbReference type="InterPro" id="IPR026254">
    <property type="entry name" value="RNF31-like"/>
</dbReference>
<dbReference type="EMBL" id="WJQU01002351">
    <property type="protein sequence ID" value="KAJ6632971.1"/>
    <property type="molecule type" value="Genomic_DNA"/>
</dbReference>
<dbReference type="PANTHER" id="PTHR16004">
    <property type="entry name" value="RING FINGER PROTEIN 31-RELATED"/>
    <property type="match status" value="1"/>
</dbReference>
<dbReference type="Gene3D" id="3.30.40.10">
    <property type="entry name" value="Zinc/RING finger domain, C3HC4 (zinc finger)"/>
    <property type="match status" value="1"/>
</dbReference>
<evidence type="ECO:0000313" key="11">
    <source>
        <dbReference type="Proteomes" id="UP001151699"/>
    </source>
</evidence>